<evidence type="ECO:0000313" key="1">
    <source>
        <dbReference type="EMBL" id="GAA0750854.1"/>
    </source>
</evidence>
<gene>
    <name evidence="1" type="ORF">GCM10009433_00210</name>
</gene>
<dbReference type="InterPro" id="IPR047690">
    <property type="entry name" value="IPExxxVDY_fam"/>
</dbReference>
<dbReference type="Proteomes" id="UP001500185">
    <property type="component" value="Unassembled WGS sequence"/>
</dbReference>
<proteinExistence type="predicted"/>
<evidence type="ECO:0000313" key="2">
    <source>
        <dbReference type="Proteomes" id="UP001500185"/>
    </source>
</evidence>
<comment type="caution">
    <text evidence="1">The sequence shown here is derived from an EMBL/GenBank/DDBJ whole genome shotgun (WGS) entry which is preliminary data.</text>
</comment>
<protein>
    <recommendedName>
        <fullName evidence="3">IPExxxVDY family protein</fullName>
    </recommendedName>
</protein>
<organism evidence="1 2">
    <name type="scientific">Psychroflexus lacisalsi</name>
    <dbReference type="NCBI Taxonomy" id="503928"/>
    <lineage>
        <taxon>Bacteria</taxon>
        <taxon>Pseudomonadati</taxon>
        <taxon>Bacteroidota</taxon>
        <taxon>Flavobacteriia</taxon>
        <taxon>Flavobacteriales</taxon>
        <taxon>Flavobacteriaceae</taxon>
        <taxon>Psychroflexus</taxon>
    </lineage>
</organism>
<evidence type="ECO:0008006" key="3">
    <source>
        <dbReference type="Google" id="ProtNLM"/>
    </source>
</evidence>
<reference evidence="1 2" key="1">
    <citation type="journal article" date="2019" name="Int. J. Syst. Evol. Microbiol.">
        <title>The Global Catalogue of Microorganisms (GCM) 10K type strain sequencing project: providing services to taxonomists for standard genome sequencing and annotation.</title>
        <authorList>
            <consortium name="The Broad Institute Genomics Platform"/>
            <consortium name="The Broad Institute Genome Sequencing Center for Infectious Disease"/>
            <person name="Wu L."/>
            <person name="Ma J."/>
        </authorList>
    </citation>
    <scope>NUCLEOTIDE SEQUENCE [LARGE SCALE GENOMIC DNA]</scope>
    <source>
        <strain evidence="1 2">JCM 16231</strain>
    </source>
</reference>
<dbReference type="NCBIfam" id="NF033205">
    <property type="entry name" value="IPExxxVDY"/>
    <property type="match status" value="1"/>
</dbReference>
<sequence>MIMKKKKFSLSDFEICDFKLIGIHSQQEPHKLAYLINTILKTNFKRMEHDLDLKINGQVVGFPVFDYYNEEWDTKSHLVCNKVSIEQEFKAAENLFGIDDFIKTEFLLKDYKRVDYLLKIEDELDIFNPQLVIDKLIKLHQISMIYTIDTSALKHPEHLILD</sequence>
<dbReference type="EMBL" id="BAAAGG010000001">
    <property type="protein sequence ID" value="GAA0750854.1"/>
    <property type="molecule type" value="Genomic_DNA"/>
</dbReference>
<keyword evidence="2" id="KW-1185">Reference proteome</keyword>
<accession>A0ABN1K018</accession>
<name>A0ABN1K018_9FLAO</name>